<dbReference type="GO" id="GO:0008081">
    <property type="term" value="F:phosphoric diester hydrolase activity"/>
    <property type="evidence" value="ECO:0007669"/>
    <property type="project" value="InterPro"/>
</dbReference>
<evidence type="ECO:0008006" key="4">
    <source>
        <dbReference type="Google" id="ProtNLM"/>
    </source>
</evidence>
<dbReference type="OrthoDB" id="5240859at2"/>
<keyword evidence="1" id="KW-0732">Signal</keyword>
<proteinExistence type="predicted"/>
<protein>
    <recommendedName>
        <fullName evidence="4">Secretion system C-terminal sorting domain-containing protein</fullName>
    </recommendedName>
</protein>
<reference evidence="2 3" key="1">
    <citation type="submission" date="2016-05" db="EMBL/GenBank/DDBJ databases">
        <title>Draft Genome Sequence of Algibacter sp. Strain SK-16 Isolated from the Surface Water of Aburatsubo Inlet.</title>
        <authorList>
            <person name="Wong S.-K."/>
            <person name="Yoshizawa S."/>
            <person name="Nakajima Y."/>
            <person name="Ogura Y."/>
            <person name="Tetsuya H."/>
            <person name="Hamasaki K."/>
        </authorList>
    </citation>
    <scope>NUCLEOTIDE SEQUENCE [LARGE SCALE GENOMIC DNA]</scope>
    <source>
        <strain evidence="2 3">SK-16</strain>
    </source>
</reference>
<dbReference type="AlphaFoldDB" id="A0A1E5T8F8"/>
<sequence length="522" mass="59253">MKKKHNIKLLLGIITVLLLMTDVYAQYAHEINKQRRYDEISWLVTHNANNNRTDGPSGFFGCLGGGNQNAGIKKQLQDGVRSLAVDIYRVNGELRLKHGAPNTCMMDAKNFNNIIANWLETHPLDIITLHIQSGPNLGKSGLDDIFFGRRSGYKNMSRFIYNHKAFVSSSKPKNSPGDVYPKIQEMLDQKQQLVIFTETNYNSDLYRYSFINTAQNPYRAGQVNELFDANKFVTHRGVDHKTILIINHFAGDAPTYNGDVNKSKDANKDVWGKTVTAWYQFGHKPSIAVDYYNLSNGKSAMSQINDVNKINEVRGKFEDGENGRGIRDVKTYLAEFKNGAWRKIKNIEHKGRRASWHIFYSFPARINDNRAIFFEHPNYNFSPSFIKVGDYKGNNSKTFVINVAGIRKGTSKSTLVVKQNESDDLSLLTAQDITIEKQVNSNISIYKKNSNILNVSFLLINDDAIALEVYDLSGRLIDKLNKKQVPKHTKNAIFQLSENLRGIYIVKGYVGTQYISKKIAIE</sequence>
<organism evidence="2 3">
    <name type="scientific">Flavivirga aquatica</name>
    <dbReference type="NCBI Taxonomy" id="1849968"/>
    <lineage>
        <taxon>Bacteria</taxon>
        <taxon>Pseudomonadati</taxon>
        <taxon>Bacteroidota</taxon>
        <taxon>Flavobacteriia</taxon>
        <taxon>Flavobacteriales</taxon>
        <taxon>Flavobacteriaceae</taxon>
        <taxon>Flavivirga</taxon>
    </lineage>
</organism>
<dbReference type="Proteomes" id="UP000095713">
    <property type="component" value="Unassembled WGS sequence"/>
</dbReference>
<gene>
    <name evidence="2" type="ORF">A8C32_16960</name>
</gene>
<dbReference type="RefSeq" id="WP_069830614.1">
    <property type="nucleotide sequence ID" value="NZ_MDJD01000046.1"/>
</dbReference>
<dbReference type="EMBL" id="MDJD01000046">
    <property type="protein sequence ID" value="OEK07669.1"/>
    <property type="molecule type" value="Genomic_DNA"/>
</dbReference>
<dbReference type="Gene3D" id="3.20.20.190">
    <property type="entry name" value="Phosphatidylinositol (PI) phosphodiesterase"/>
    <property type="match status" value="1"/>
</dbReference>
<dbReference type="InterPro" id="IPR017946">
    <property type="entry name" value="PLC-like_Pdiesterase_TIM-brl"/>
</dbReference>
<keyword evidence="3" id="KW-1185">Reference proteome</keyword>
<dbReference type="STRING" id="1849968.A8C32_16960"/>
<dbReference type="PANTHER" id="PTHR13593:SF140">
    <property type="entry name" value="PLC-LIKE PHOSPHODIESTERASE"/>
    <property type="match status" value="1"/>
</dbReference>
<dbReference type="GO" id="GO:0006629">
    <property type="term" value="P:lipid metabolic process"/>
    <property type="evidence" value="ECO:0007669"/>
    <property type="project" value="InterPro"/>
</dbReference>
<evidence type="ECO:0000313" key="2">
    <source>
        <dbReference type="EMBL" id="OEK07669.1"/>
    </source>
</evidence>
<evidence type="ECO:0000313" key="3">
    <source>
        <dbReference type="Proteomes" id="UP000095713"/>
    </source>
</evidence>
<accession>A0A1E5T8F8</accession>
<dbReference type="NCBIfam" id="TIGR04183">
    <property type="entry name" value="Por_Secre_tail"/>
    <property type="match status" value="1"/>
</dbReference>
<evidence type="ECO:0000256" key="1">
    <source>
        <dbReference type="ARBA" id="ARBA00022729"/>
    </source>
</evidence>
<dbReference type="InterPro" id="IPR026444">
    <property type="entry name" value="Secre_tail"/>
</dbReference>
<dbReference type="Pfam" id="PF26178">
    <property type="entry name" value="PI-PLC_cat"/>
    <property type="match status" value="1"/>
</dbReference>
<name>A0A1E5T8F8_9FLAO</name>
<dbReference type="SUPFAM" id="SSF51695">
    <property type="entry name" value="PLC-like phosphodiesterases"/>
    <property type="match status" value="1"/>
</dbReference>
<comment type="caution">
    <text evidence="2">The sequence shown here is derived from an EMBL/GenBank/DDBJ whole genome shotgun (WGS) entry which is preliminary data.</text>
</comment>
<dbReference type="PANTHER" id="PTHR13593">
    <property type="match status" value="1"/>
</dbReference>
<dbReference type="InterPro" id="IPR051057">
    <property type="entry name" value="PI-PLC_domain"/>
</dbReference>